<evidence type="ECO:0008006" key="3">
    <source>
        <dbReference type="Google" id="ProtNLM"/>
    </source>
</evidence>
<protein>
    <recommendedName>
        <fullName evidence="3">ABM domain-containing protein</fullName>
    </recommendedName>
</protein>
<sequence length="231" mass="25825">MGITEIGTSIAKPGVEFGDETTLGGKIQLEAWKKAVSQPTGPFRIYWGNEVEDPSNTWGFFDFDSVEEHAKFAKEYGPEVVKDFPKILSRPGFTKHVDMKPYPPTALRAPVTEILLAWFPPDISQELRDANTKKVELFAEKVLKACPDIHAINVGWGVENDFPVRGGEEGQKGSLLAVFAGWSSIDAHGKFRETDEFKEAIPLIRGLEGKLKLTMFHVKCGFIENETRKEE</sequence>
<evidence type="ECO:0000313" key="2">
    <source>
        <dbReference type="Proteomes" id="UP000285146"/>
    </source>
</evidence>
<dbReference type="Proteomes" id="UP000285146">
    <property type="component" value="Unassembled WGS sequence"/>
</dbReference>
<gene>
    <name evidence="1" type="ORF">VPNG_06770</name>
</gene>
<dbReference type="EMBL" id="LKEB01000041">
    <property type="protein sequence ID" value="ROW06692.1"/>
    <property type="molecule type" value="Genomic_DNA"/>
</dbReference>
<comment type="caution">
    <text evidence="1">The sequence shown here is derived from an EMBL/GenBank/DDBJ whole genome shotgun (WGS) entry which is preliminary data.</text>
</comment>
<reference evidence="1 2" key="1">
    <citation type="submission" date="2015-09" db="EMBL/GenBank/DDBJ databases">
        <title>Host preference determinants of Valsa canker pathogens revealed by comparative genomics.</title>
        <authorList>
            <person name="Yin Z."/>
            <person name="Huang L."/>
        </authorList>
    </citation>
    <scope>NUCLEOTIDE SEQUENCE [LARGE SCALE GENOMIC DNA]</scope>
    <source>
        <strain evidence="1 2">SXYLt</strain>
    </source>
</reference>
<dbReference type="Gene3D" id="3.30.70.100">
    <property type="match status" value="2"/>
</dbReference>
<dbReference type="OrthoDB" id="3830579at2759"/>
<keyword evidence="2" id="KW-1185">Reference proteome</keyword>
<dbReference type="STRING" id="1230097.A0A423WT66"/>
<organism evidence="1 2">
    <name type="scientific">Cytospora leucostoma</name>
    <dbReference type="NCBI Taxonomy" id="1230097"/>
    <lineage>
        <taxon>Eukaryota</taxon>
        <taxon>Fungi</taxon>
        <taxon>Dikarya</taxon>
        <taxon>Ascomycota</taxon>
        <taxon>Pezizomycotina</taxon>
        <taxon>Sordariomycetes</taxon>
        <taxon>Sordariomycetidae</taxon>
        <taxon>Diaporthales</taxon>
        <taxon>Cytosporaceae</taxon>
        <taxon>Cytospora</taxon>
    </lineage>
</organism>
<accession>A0A423WT66</accession>
<dbReference type="InParanoid" id="A0A423WT66"/>
<evidence type="ECO:0000313" key="1">
    <source>
        <dbReference type="EMBL" id="ROW06692.1"/>
    </source>
</evidence>
<name>A0A423WT66_9PEZI</name>
<proteinExistence type="predicted"/>
<dbReference type="AlphaFoldDB" id="A0A423WT66"/>